<feature type="region of interest" description="Disordered" evidence="5">
    <location>
        <begin position="1114"/>
        <end position="1141"/>
    </location>
</feature>
<dbReference type="InterPro" id="IPR016130">
    <property type="entry name" value="Tyr_Pase_AS"/>
</dbReference>
<keyword evidence="3" id="KW-0378">Hydrolase</keyword>
<dbReference type="Pfam" id="PF22785">
    <property type="entry name" value="Tc-R-P"/>
    <property type="match status" value="1"/>
</dbReference>
<dbReference type="SMART" id="SM00195">
    <property type="entry name" value="DSPc"/>
    <property type="match status" value="1"/>
</dbReference>
<dbReference type="Gene3D" id="3.90.190.10">
    <property type="entry name" value="Protein tyrosine phosphatase superfamily"/>
    <property type="match status" value="2"/>
</dbReference>
<dbReference type="InterPro" id="IPR029021">
    <property type="entry name" value="Prot-tyrosine_phosphatase-like"/>
</dbReference>
<evidence type="ECO:0000256" key="3">
    <source>
        <dbReference type="ARBA" id="ARBA00022801"/>
    </source>
</evidence>
<dbReference type="InterPro" id="IPR000387">
    <property type="entry name" value="Tyr_Pase_dom"/>
</dbReference>
<feature type="compositionally biased region" description="Low complexity" evidence="5">
    <location>
        <begin position="818"/>
        <end position="827"/>
    </location>
</feature>
<feature type="compositionally biased region" description="Basic residues" evidence="5">
    <location>
        <begin position="802"/>
        <end position="812"/>
    </location>
</feature>
<dbReference type="PANTHER" id="PTHR23339">
    <property type="entry name" value="TYROSINE SPECIFIC PROTEIN PHOSPHATASE AND DUAL SPECIFICITY PROTEIN PHOSPHATASE"/>
    <property type="match status" value="1"/>
</dbReference>
<reference evidence="8" key="1">
    <citation type="submission" date="2019-11" db="UniProtKB">
        <authorList>
            <consortium name="WormBaseParasite"/>
        </authorList>
    </citation>
    <scope>IDENTIFICATION</scope>
    <source>
        <strain evidence="8">Puerto Rican</strain>
    </source>
</reference>
<dbReference type="Pfam" id="PF14671">
    <property type="entry name" value="DSPn"/>
    <property type="match status" value="1"/>
</dbReference>
<dbReference type="FunFam" id="3.90.190.10:FF:000006">
    <property type="entry name" value="Dual specificity protein phosphatase CDC14B"/>
    <property type="match status" value="1"/>
</dbReference>
<dbReference type="SUPFAM" id="SSF52799">
    <property type="entry name" value="(Phosphotyrosine protein) phosphatases II"/>
    <property type="match status" value="2"/>
</dbReference>
<evidence type="ECO:0000256" key="5">
    <source>
        <dbReference type="SAM" id="MobiDB-lite"/>
    </source>
</evidence>
<dbReference type="InParanoid" id="A0A5K4EXZ9"/>
<evidence type="ECO:0000256" key="2">
    <source>
        <dbReference type="ARBA" id="ARBA00013064"/>
    </source>
</evidence>
<dbReference type="CDD" id="cd14499">
    <property type="entry name" value="CDC14_C"/>
    <property type="match status" value="1"/>
</dbReference>
<dbReference type="STRING" id="6183.A0A5K4EXZ9"/>
<dbReference type="CDD" id="cd17657">
    <property type="entry name" value="CDC14_N"/>
    <property type="match status" value="1"/>
</dbReference>
<dbReference type="EC" id="3.1.3.48" evidence="2"/>
<dbReference type="GO" id="GO:0004725">
    <property type="term" value="F:protein tyrosine phosphatase activity"/>
    <property type="evidence" value="ECO:0007669"/>
    <property type="project" value="UniProtKB-EC"/>
</dbReference>
<comment type="similarity">
    <text evidence="1">Belongs to the protein-tyrosine phosphatase family. Non-receptor class CDC14 subfamily.</text>
</comment>
<organism evidence="8">
    <name type="scientific">Schistosoma mansoni</name>
    <name type="common">Blood fluke</name>
    <dbReference type="NCBI Taxonomy" id="6183"/>
    <lineage>
        <taxon>Eukaryota</taxon>
        <taxon>Metazoa</taxon>
        <taxon>Spiralia</taxon>
        <taxon>Lophotrochozoa</taxon>
        <taxon>Platyhelminthes</taxon>
        <taxon>Trematoda</taxon>
        <taxon>Digenea</taxon>
        <taxon>Strigeidida</taxon>
        <taxon>Schistosomatoidea</taxon>
        <taxon>Schistosomatidae</taxon>
        <taxon>Schistosoma</taxon>
    </lineage>
</organism>
<evidence type="ECO:0000256" key="1">
    <source>
        <dbReference type="ARBA" id="ARBA00007315"/>
    </source>
</evidence>
<feature type="compositionally biased region" description="Polar residues" evidence="5">
    <location>
        <begin position="1127"/>
        <end position="1141"/>
    </location>
</feature>
<dbReference type="WBParaSite" id="Smp_171600.2">
    <property type="protein sequence ID" value="Smp_171600.2"/>
    <property type="gene ID" value="Smp_171600"/>
</dbReference>
<feature type="region of interest" description="Disordered" evidence="5">
    <location>
        <begin position="630"/>
        <end position="650"/>
    </location>
</feature>
<dbReference type="InterPro" id="IPR020422">
    <property type="entry name" value="TYR_PHOSPHATASE_DUAL_dom"/>
</dbReference>
<feature type="domain" description="Tyrosine-protein phosphatase" evidence="6">
    <location>
        <begin position="188"/>
        <end position="347"/>
    </location>
</feature>
<feature type="compositionally biased region" description="Low complexity" evidence="5">
    <location>
        <begin position="481"/>
        <end position="562"/>
    </location>
</feature>
<proteinExistence type="inferred from homology"/>
<evidence type="ECO:0000259" key="6">
    <source>
        <dbReference type="PROSITE" id="PS50054"/>
    </source>
</evidence>
<feature type="region of interest" description="Disordered" evidence="5">
    <location>
        <begin position="583"/>
        <end position="607"/>
    </location>
</feature>
<dbReference type="InterPro" id="IPR044506">
    <property type="entry name" value="CDC14_C"/>
</dbReference>
<feature type="compositionally biased region" description="Low complexity" evidence="5">
    <location>
        <begin position="1114"/>
        <end position="1126"/>
    </location>
</feature>
<feature type="domain" description="Tyrosine specific protein phosphatases" evidence="7">
    <location>
        <begin position="270"/>
        <end position="332"/>
    </location>
</feature>
<dbReference type="PROSITE" id="PS50054">
    <property type="entry name" value="TYR_PHOSPHATASE_DUAL"/>
    <property type="match status" value="1"/>
</dbReference>
<dbReference type="AlphaFoldDB" id="A0A5K4EXZ9"/>
<evidence type="ECO:0000313" key="8">
    <source>
        <dbReference type="WBParaSite" id="Smp_171600.2"/>
    </source>
</evidence>
<dbReference type="PROSITE" id="PS50056">
    <property type="entry name" value="TYR_PHOSPHATASE_2"/>
    <property type="match status" value="1"/>
</dbReference>
<dbReference type="ExpressionAtlas" id="A0A5K4EXZ9">
    <property type="expression patterns" value="baseline and differential"/>
</dbReference>
<sequence>MVLKPYDKNEIDNERLLSVASCIIRDRLYFLSCKTPPRSNSSIHFFSIDEELCYENFYADFGPLSLGQLYKYCSKLNKKLKSGSLNEKKIAHFTSHDSRKRANAAFLIGSFQIIYLGRTPEEAYKHLTLNDNRPFLPFRDASFGASTYHLTLLDCLFAVNKALLNKFLDFDTFDLQEYEHFEKVENGDLSWIIPNKFLAFCGPHSQTKIENGYPLHSPEAYFPYFRKRNVTTIIRLNKKVYDAKRFTNAGFAHYDLFFTDGSCPSDQIMNRFLEICENVSGAIAVHCKAGLGRTGTLIGCYLMKHYKLTSREVIGWIRICRPGSIIGPQQHWLDLKQPICWQFGEIYRGKQRQLTTSHSVESSMSSDEDLNVAETVKLQTTVKKNDLLTQRSSENGLLVKSGRICKSVTPVSLARSNNNSNDLGIKNHCTIPSILCSEILFLNSHVQNQHKRCLSNNSNRNNTNNNSNNSMNKNIKLNIGNTRKTTKTTTTATTTTTTTNNNNNNDNNNIGSLAISTDNTASSNDSNNDNSGVSDSNSNSLSISSSIISNNSRSSSSSSASITETLTNSPRCYNITVKNINLSQSSNDQSKNASKSKNNKSLSKTNSDISSKCFDREVIINPNLIDKQKSKKLSKLNSKSRISQGDQLNRIKAMRRPMQQRLSDSPKRSNIKSTNCNSNLNRTFDCTSSNPTDIHDLYRGSVSCTSSITNIQDQLPGSTLTYSSSPDHYNNINSLYSNTRNRKSLNISPIYTGNNYSRTQPDAYTKCTPSTIVSPTVPSHFSRYSTRQSSNRNNSGSITVRVRNRIGVKRTKPTTDDNNNNNNNNNNLTITENIVEKEKLMGNSVSLLTNRSVVSPSMKTTTIITSDTSVPIKRASSTIKKSLNLGNTVPFATSADIIHNNCNDAKCNYGHHSSDLTNIPVYDNVAQSELDPLINMKYSPLSTNNRYSFSDVLNPVTMNYTDNFNVNNNNNKSHGSIKTPTYNLRQSVRQEQERHRLCKQKSSTSSDYFTKTNYIDSTVNTPSSRHSTKFPGTKTIRLPMTTLYSQDPLFIRNNQSAAAAAVKPSSPTVTYSVNKTSREPYFTRSVRARALHNSMTDLSNLLIGSHLSDYSNNSSSSSSSMTYDSLPPTSQNSNTSVNLYTSPSPSSLLSDLSVSNNTQTPLSFASLPMRFHFRHPNITKNNDQNHIHIIKCKRIRVS</sequence>
<dbReference type="InterPro" id="IPR029260">
    <property type="entry name" value="DSPn"/>
</dbReference>
<protein>
    <recommendedName>
        <fullName evidence="2">protein-tyrosine-phosphatase</fullName>
        <ecNumber evidence="2">3.1.3.48</ecNumber>
    </recommendedName>
</protein>
<feature type="compositionally biased region" description="Low complexity" evidence="5">
    <location>
        <begin position="455"/>
        <end position="474"/>
    </location>
</feature>
<accession>A0A5K4EXZ9</accession>
<evidence type="ECO:0000256" key="4">
    <source>
        <dbReference type="ARBA" id="ARBA00022912"/>
    </source>
</evidence>
<dbReference type="InterPro" id="IPR050561">
    <property type="entry name" value="PTP"/>
</dbReference>
<dbReference type="PROSITE" id="PS00383">
    <property type="entry name" value="TYR_PHOSPHATASE_1"/>
    <property type="match status" value="1"/>
</dbReference>
<feature type="region of interest" description="Disordered" evidence="5">
    <location>
        <begin position="453"/>
        <end position="564"/>
    </location>
</feature>
<evidence type="ECO:0000259" key="7">
    <source>
        <dbReference type="PROSITE" id="PS50056"/>
    </source>
</evidence>
<feature type="compositionally biased region" description="Polar residues" evidence="5">
    <location>
        <begin position="778"/>
        <end position="798"/>
    </location>
</feature>
<feature type="region of interest" description="Disordered" evidence="5">
    <location>
        <begin position="778"/>
        <end position="827"/>
    </location>
</feature>
<feature type="region of interest" description="Disordered" evidence="5">
    <location>
        <begin position="655"/>
        <end position="674"/>
    </location>
</feature>
<name>A0A5K4EXZ9_SCHMA</name>
<keyword evidence="4" id="KW-0904">Protein phosphatase</keyword>